<dbReference type="PANTHER" id="PTHR33365">
    <property type="entry name" value="YALI0B05434P"/>
    <property type="match status" value="1"/>
</dbReference>
<accession>A0A9W9CE13</accession>
<evidence type="ECO:0000256" key="1">
    <source>
        <dbReference type="ARBA" id="ARBA00035112"/>
    </source>
</evidence>
<name>A0A9W9CE13_9PLEO</name>
<evidence type="ECO:0000313" key="2">
    <source>
        <dbReference type="EMBL" id="KAJ4357173.1"/>
    </source>
</evidence>
<proteinExistence type="inferred from homology"/>
<dbReference type="GO" id="GO:0043386">
    <property type="term" value="P:mycotoxin biosynthetic process"/>
    <property type="evidence" value="ECO:0007669"/>
    <property type="project" value="InterPro"/>
</dbReference>
<sequence length="279" mass="32008">MIEASKPQPGELHLLKDEDYLKDVDFEYHRSLCLYLSTKATIARPACDTEDLAMDQGGANAALRQVSFYTPLLDKLNITFSDKRMNASLFNDPWTIYKAEPSKEVDAAWEKMSKTRSLTLEADEIRKMGKDPDFAVQVPLHWGYGASKYFAQLDSQHLLHCLNSVRKYSHYAHYFYPRWGDESNMPALSVAHRSHCIGILLDALTCQPSLNMLNFNWMETQENPFPDFAINRKCVDHSAVLEWQDRVGIREDLVENDIIKKPKDAKVLPALPQLLELED</sequence>
<dbReference type="AlphaFoldDB" id="A0A9W9CE13"/>
<protein>
    <submittedName>
        <fullName evidence="2">Uncharacterized protein</fullName>
    </submittedName>
</protein>
<dbReference type="GeneID" id="80905278"/>
<keyword evidence="3" id="KW-1185">Reference proteome</keyword>
<evidence type="ECO:0000313" key="3">
    <source>
        <dbReference type="Proteomes" id="UP001140513"/>
    </source>
</evidence>
<dbReference type="InterPro" id="IPR021765">
    <property type="entry name" value="UstYa-like"/>
</dbReference>
<dbReference type="Proteomes" id="UP001140513">
    <property type="component" value="Unassembled WGS sequence"/>
</dbReference>
<dbReference type="Pfam" id="PF11807">
    <property type="entry name" value="UstYa"/>
    <property type="match status" value="1"/>
</dbReference>
<comment type="similarity">
    <text evidence="1">Belongs to the ustYa family.</text>
</comment>
<dbReference type="OrthoDB" id="3687641at2759"/>
<dbReference type="EMBL" id="JAPEUX010000002">
    <property type="protein sequence ID" value="KAJ4357173.1"/>
    <property type="molecule type" value="Genomic_DNA"/>
</dbReference>
<dbReference type="PANTHER" id="PTHR33365:SF14">
    <property type="entry name" value="TAT PATHWAY SIGNAL SEQUENCE"/>
    <property type="match status" value="1"/>
</dbReference>
<dbReference type="RefSeq" id="XP_056074032.1">
    <property type="nucleotide sequence ID" value="XM_056210559.1"/>
</dbReference>
<organism evidence="2 3">
    <name type="scientific">Didymosphaeria variabile</name>
    <dbReference type="NCBI Taxonomy" id="1932322"/>
    <lineage>
        <taxon>Eukaryota</taxon>
        <taxon>Fungi</taxon>
        <taxon>Dikarya</taxon>
        <taxon>Ascomycota</taxon>
        <taxon>Pezizomycotina</taxon>
        <taxon>Dothideomycetes</taxon>
        <taxon>Pleosporomycetidae</taxon>
        <taxon>Pleosporales</taxon>
        <taxon>Massarineae</taxon>
        <taxon>Didymosphaeriaceae</taxon>
        <taxon>Didymosphaeria</taxon>
    </lineage>
</organism>
<gene>
    <name evidence="2" type="ORF">N0V89_001748</name>
</gene>
<comment type="caution">
    <text evidence="2">The sequence shown here is derived from an EMBL/GenBank/DDBJ whole genome shotgun (WGS) entry which is preliminary data.</text>
</comment>
<reference evidence="2" key="1">
    <citation type="submission" date="2022-10" db="EMBL/GenBank/DDBJ databases">
        <title>Tapping the CABI collections for fungal endophytes: first genome assemblies for Collariella, Neodidymelliopsis, Ascochyta clinopodiicola, Didymella pomorum, Didymosphaeria variabile, Neocosmospora piperis and Neocucurbitaria cava.</title>
        <authorList>
            <person name="Hill R."/>
        </authorList>
    </citation>
    <scope>NUCLEOTIDE SEQUENCE</scope>
    <source>
        <strain evidence="2">IMI 356815</strain>
    </source>
</reference>